<dbReference type="PROSITE" id="PS01013">
    <property type="entry name" value="OSBP"/>
    <property type="match status" value="1"/>
</dbReference>
<proteinExistence type="inferred from homology"/>
<dbReference type="Pfam" id="PF00023">
    <property type="entry name" value="Ank"/>
    <property type="match status" value="2"/>
</dbReference>
<evidence type="ECO:0000256" key="2">
    <source>
        <dbReference type="ARBA" id="ARBA00022448"/>
    </source>
</evidence>
<dbReference type="InterPro" id="IPR011993">
    <property type="entry name" value="PH-like_dom_sf"/>
</dbReference>
<reference evidence="13 14" key="1">
    <citation type="journal article" date="2016" name="Proc. Natl. Acad. Sci. U.S.A.">
        <title>Comparative genomics of biotechnologically important yeasts.</title>
        <authorList>
            <person name="Riley R."/>
            <person name="Haridas S."/>
            <person name="Wolfe K.H."/>
            <person name="Lopes M.R."/>
            <person name="Hittinger C.T."/>
            <person name="Goeker M."/>
            <person name="Salamov A.A."/>
            <person name="Wisecaver J.H."/>
            <person name="Long T.M."/>
            <person name="Calvey C.H."/>
            <person name="Aerts A.L."/>
            <person name="Barry K.W."/>
            <person name="Choi C."/>
            <person name="Clum A."/>
            <person name="Coughlan A.Y."/>
            <person name="Deshpande S."/>
            <person name="Douglass A.P."/>
            <person name="Hanson S.J."/>
            <person name="Klenk H.-P."/>
            <person name="LaButti K.M."/>
            <person name="Lapidus A."/>
            <person name="Lindquist E.A."/>
            <person name="Lipzen A.M."/>
            <person name="Meier-Kolthoff J.P."/>
            <person name="Ohm R.A."/>
            <person name="Otillar R.P."/>
            <person name="Pangilinan J.L."/>
            <person name="Peng Y."/>
            <person name="Rokas A."/>
            <person name="Rosa C.A."/>
            <person name="Scheuner C."/>
            <person name="Sibirny A.A."/>
            <person name="Slot J.C."/>
            <person name="Stielow J.B."/>
            <person name="Sun H."/>
            <person name="Kurtzman C.P."/>
            <person name="Blackwell M."/>
            <person name="Grigoriev I.V."/>
            <person name="Jeffries T.W."/>
        </authorList>
    </citation>
    <scope>NUCLEOTIDE SEQUENCE [LARGE SCALE GENOMIC DNA]</scope>
    <source>
        <strain evidence="13 14">DSM 6958</strain>
    </source>
</reference>
<keyword evidence="3" id="KW-0597">Phosphoprotein</keyword>
<feature type="repeat" description="ANK" evidence="8">
    <location>
        <begin position="203"/>
        <end position="235"/>
    </location>
</feature>
<comment type="similarity">
    <text evidence="1 9">Belongs to the OSBP family.</text>
</comment>
<organism evidence="13 14">
    <name type="scientific">Nadsonia fulvescens var. elongata DSM 6958</name>
    <dbReference type="NCBI Taxonomy" id="857566"/>
    <lineage>
        <taxon>Eukaryota</taxon>
        <taxon>Fungi</taxon>
        <taxon>Dikarya</taxon>
        <taxon>Ascomycota</taxon>
        <taxon>Saccharomycotina</taxon>
        <taxon>Dipodascomycetes</taxon>
        <taxon>Dipodascales</taxon>
        <taxon>Dipodascales incertae sedis</taxon>
        <taxon>Nadsonia</taxon>
    </lineage>
</organism>
<feature type="region of interest" description="Disordered" evidence="11">
    <location>
        <begin position="425"/>
        <end position="492"/>
    </location>
</feature>
<dbReference type="STRING" id="857566.A0A1E3PTQ7"/>
<feature type="repeat" description="ANK" evidence="8">
    <location>
        <begin position="103"/>
        <end position="126"/>
    </location>
</feature>
<accession>A0A1E3PTQ7</accession>
<keyword evidence="10" id="KW-0175">Coiled coil</keyword>
<dbReference type="SUPFAM" id="SSF48403">
    <property type="entry name" value="Ankyrin repeat"/>
    <property type="match status" value="1"/>
</dbReference>
<dbReference type="GO" id="GO:0005635">
    <property type="term" value="C:nuclear envelope"/>
    <property type="evidence" value="ECO:0007669"/>
    <property type="project" value="TreeGrafter"/>
</dbReference>
<evidence type="ECO:0000313" key="13">
    <source>
        <dbReference type="EMBL" id="ODQ68312.1"/>
    </source>
</evidence>
<evidence type="ECO:0000256" key="1">
    <source>
        <dbReference type="ARBA" id="ARBA00008842"/>
    </source>
</evidence>
<dbReference type="PANTHER" id="PTHR10972">
    <property type="entry name" value="OXYSTEROL-BINDING PROTEIN-RELATED"/>
    <property type="match status" value="1"/>
</dbReference>
<dbReference type="SMART" id="SM00233">
    <property type="entry name" value="PH"/>
    <property type="match status" value="1"/>
</dbReference>
<dbReference type="FunFam" id="2.30.29.30:FF:000061">
    <property type="entry name" value="Oxysterol binding protein 1"/>
    <property type="match status" value="1"/>
</dbReference>
<dbReference type="OrthoDB" id="1854502at2759"/>
<evidence type="ECO:0000256" key="8">
    <source>
        <dbReference type="PROSITE-ProRule" id="PRU00023"/>
    </source>
</evidence>
<evidence type="ECO:0000256" key="3">
    <source>
        <dbReference type="ARBA" id="ARBA00022553"/>
    </source>
</evidence>
<dbReference type="Proteomes" id="UP000095009">
    <property type="component" value="Unassembled WGS sequence"/>
</dbReference>
<dbReference type="GO" id="GO:0006897">
    <property type="term" value="P:endocytosis"/>
    <property type="evidence" value="ECO:0007669"/>
    <property type="project" value="TreeGrafter"/>
</dbReference>
<dbReference type="AlphaFoldDB" id="A0A1E3PTQ7"/>
<feature type="domain" description="PH" evidence="12">
    <location>
        <begin position="282"/>
        <end position="377"/>
    </location>
</feature>
<evidence type="ECO:0000256" key="7">
    <source>
        <dbReference type="ARBA" id="ARBA00023121"/>
    </source>
</evidence>
<dbReference type="InterPro" id="IPR000648">
    <property type="entry name" value="Oxysterol-bd"/>
</dbReference>
<dbReference type="GO" id="GO:0097038">
    <property type="term" value="C:perinuclear endoplasmic reticulum"/>
    <property type="evidence" value="ECO:0007669"/>
    <property type="project" value="TreeGrafter"/>
</dbReference>
<dbReference type="InterPro" id="IPR001849">
    <property type="entry name" value="PH_domain"/>
</dbReference>
<dbReference type="GO" id="GO:0120009">
    <property type="term" value="P:intermembrane lipid transfer"/>
    <property type="evidence" value="ECO:0007669"/>
    <property type="project" value="UniProtKB-ARBA"/>
</dbReference>
<evidence type="ECO:0000256" key="4">
    <source>
        <dbReference type="ARBA" id="ARBA00022737"/>
    </source>
</evidence>
<dbReference type="PROSITE" id="PS50003">
    <property type="entry name" value="PH_DOMAIN"/>
    <property type="match status" value="1"/>
</dbReference>
<evidence type="ECO:0000256" key="5">
    <source>
        <dbReference type="ARBA" id="ARBA00023043"/>
    </source>
</evidence>
<dbReference type="GO" id="GO:0006887">
    <property type="term" value="P:exocytosis"/>
    <property type="evidence" value="ECO:0007669"/>
    <property type="project" value="TreeGrafter"/>
</dbReference>
<dbReference type="SUPFAM" id="SSF144000">
    <property type="entry name" value="Oxysterol-binding protein-like"/>
    <property type="match status" value="1"/>
</dbReference>
<dbReference type="GO" id="GO:0005829">
    <property type="term" value="C:cytosol"/>
    <property type="evidence" value="ECO:0007669"/>
    <property type="project" value="TreeGrafter"/>
</dbReference>
<dbReference type="InterPro" id="IPR037239">
    <property type="entry name" value="OSBP_sf"/>
</dbReference>
<dbReference type="Pfam" id="PF00169">
    <property type="entry name" value="PH"/>
    <property type="match status" value="1"/>
</dbReference>
<feature type="compositionally biased region" description="Polar residues" evidence="11">
    <location>
        <begin position="454"/>
        <end position="463"/>
    </location>
</feature>
<dbReference type="Gene3D" id="2.40.160.120">
    <property type="match status" value="1"/>
</dbReference>
<feature type="compositionally biased region" description="Acidic residues" evidence="11">
    <location>
        <begin position="475"/>
        <end position="492"/>
    </location>
</feature>
<dbReference type="InterPro" id="IPR002110">
    <property type="entry name" value="Ankyrin_rpt"/>
</dbReference>
<evidence type="ECO:0000256" key="11">
    <source>
        <dbReference type="SAM" id="MobiDB-lite"/>
    </source>
</evidence>
<dbReference type="GO" id="GO:0032934">
    <property type="term" value="F:sterol binding"/>
    <property type="evidence" value="ECO:0007669"/>
    <property type="project" value="TreeGrafter"/>
</dbReference>
<sequence length="1180" mass="131794">MSAIPSDRPVSQTSPSGAQKAAIDFESTIARLKVIDALRNGDVPKLKSVITNPKFPENGLVKVMFLAIQVAPVNVIKYLLETYPSINVNSVGPPSLTNDVISDGDTLLHVASRLGRAEAVAYLLSHKDINDTIVNKSFKMASEVAKTPELSQLMEFDRMQYTEKIHEELRLNFAQKDTNKIETLLSNPRASALIDINAQDSKTGSTPLHDFVKAKNIDMVQFILSHGGDPFRRNSKGVLPVDVCKDDAIKKLLKSSVKSQPIMNTAAGAPPSENPLVDSVTAPSMKGYLRKWTNLTTGYKLRWFVLENGILSYYKSQDDAGKSCRGSINMRLAKIRLDNSEELKFVVIGKGSVKYHLKANHPVETNRWVWALTNAAQYAKDIEKAKKQQGTGTASLSQADGSLAVYRSDNDLLNVHRRSLSVKSVGSSDSRFSNSRVSRSQGLKQGGLHGDASSFVSTEGQSGTEDEGTGKDAVPEDDYYDDEDEDEDDYDDADLNYSQYENIGVTSNALKLEVVLVSEAVKIILNANRDNNLNRENLDASLEALQSGVNGLSNLLKEYIVETSSREKYFRRQLSRELKIKALWEENIKNLENEYEDVRQQLYETRVSKKNVVKGLKEIISSGATVPKNDDTTSNKASVDHGNQVVSEEHHLKSQSDMIPSIIALAESDDQSDSDDEFFDPDDEVHECANSELLKTSLKNEITKSTNGTTYTSQPALVESSVKDNTISELETIKVANAAKMDSVALPAVTKETAKSINSTESAFSDTVDESKLTSVQKKKLEKLKTEQSFLGYEDPPRARLKIANDDRPKISLWAVLKSLIGKDMTRMTLPVSFNECTSLLQRCAEDMEYTSVLDKAVTIEDSLERLAYVGAFAASEYASTIDRIAKPFNPLLGETYEYARPDKGFRFFIEQVSHHPPISAAMAESPFWDYYGESAVKSKFNGRSFDINPLGVWFLNLRPSNGKIVEETYSWKKVTSSVVGIIVGNPVVDNYGEMVIQNHITNEKCVLKFKSRGWTNANSYEIKGNVYDKNGESVWTIGGRWNDKLYAKRTDGSGSKKLLWQVNPRPEGIPFNLTPFAVTLNALTENLERQVARTDTRLRPDQRAMEEARYDDAAQEKNRVEEKQRTTKKQRDAQGEVYGPKWFEKSIHPITGDEYWKVKNHYWLERAKGELIKNSPDIF</sequence>
<dbReference type="PANTHER" id="PTHR10972:SF205">
    <property type="entry name" value="OXYSTEROL-BINDING PROTEIN 1"/>
    <property type="match status" value="1"/>
</dbReference>
<feature type="coiled-coil region" evidence="10">
    <location>
        <begin position="574"/>
        <end position="608"/>
    </location>
</feature>
<dbReference type="GO" id="GO:0030011">
    <property type="term" value="P:maintenance of cell polarity"/>
    <property type="evidence" value="ECO:0007669"/>
    <property type="project" value="TreeGrafter"/>
</dbReference>
<dbReference type="GO" id="GO:0005886">
    <property type="term" value="C:plasma membrane"/>
    <property type="evidence" value="ECO:0007669"/>
    <property type="project" value="TreeGrafter"/>
</dbReference>
<dbReference type="Pfam" id="PF01237">
    <property type="entry name" value="Oxysterol_BP"/>
    <property type="match status" value="1"/>
</dbReference>
<dbReference type="GO" id="GO:0034727">
    <property type="term" value="P:piecemeal microautophagy of the nucleus"/>
    <property type="evidence" value="ECO:0007669"/>
    <property type="project" value="TreeGrafter"/>
</dbReference>
<dbReference type="CDD" id="cd13292">
    <property type="entry name" value="PH_Osh1p_Osh2p_yeast"/>
    <property type="match status" value="1"/>
</dbReference>
<dbReference type="EMBL" id="KV454406">
    <property type="protein sequence ID" value="ODQ68312.1"/>
    <property type="molecule type" value="Genomic_DNA"/>
</dbReference>
<evidence type="ECO:0000259" key="12">
    <source>
        <dbReference type="PROSITE" id="PS50003"/>
    </source>
</evidence>
<dbReference type="SMART" id="SM00248">
    <property type="entry name" value="ANK"/>
    <property type="match status" value="3"/>
</dbReference>
<evidence type="ECO:0000256" key="9">
    <source>
        <dbReference type="RuleBase" id="RU003844"/>
    </source>
</evidence>
<dbReference type="FunFam" id="2.40.160.120:FF:000001">
    <property type="entry name" value="Oxysterol-binding protein"/>
    <property type="match status" value="1"/>
</dbReference>
<keyword evidence="2" id="KW-0813">Transport</keyword>
<keyword evidence="4" id="KW-0677">Repeat</keyword>
<protein>
    <recommendedName>
        <fullName evidence="12">PH domain-containing protein</fullName>
    </recommendedName>
</protein>
<name>A0A1E3PTQ7_9ASCO</name>
<evidence type="ECO:0000256" key="6">
    <source>
        <dbReference type="ARBA" id="ARBA00023055"/>
    </source>
</evidence>
<dbReference type="InterPro" id="IPR018494">
    <property type="entry name" value="Oxysterol-bd_CS"/>
</dbReference>
<dbReference type="SUPFAM" id="SSF50729">
    <property type="entry name" value="PH domain-like"/>
    <property type="match status" value="1"/>
</dbReference>
<dbReference type="InterPro" id="IPR036770">
    <property type="entry name" value="Ankyrin_rpt-contain_sf"/>
</dbReference>
<dbReference type="Gene3D" id="2.30.29.30">
    <property type="entry name" value="Pleckstrin-homology domain (PH domain)/Phosphotyrosine-binding domain (PTB)"/>
    <property type="match status" value="1"/>
</dbReference>
<evidence type="ECO:0000313" key="14">
    <source>
        <dbReference type="Proteomes" id="UP000095009"/>
    </source>
</evidence>
<gene>
    <name evidence="13" type="ORF">NADFUDRAFT_44915</name>
</gene>
<feature type="compositionally biased region" description="Low complexity" evidence="11">
    <location>
        <begin position="425"/>
        <end position="440"/>
    </location>
</feature>
<dbReference type="PROSITE" id="PS50088">
    <property type="entry name" value="ANK_REPEAT"/>
    <property type="match status" value="2"/>
</dbReference>
<feature type="region of interest" description="Disordered" evidence="11">
    <location>
        <begin position="1098"/>
        <end position="1134"/>
    </location>
</feature>
<evidence type="ECO:0000256" key="10">
    <source>
        <dbReference type="SAM" id="Coils"/>
    </source>
</evidence>
<dbReference type="Gene3D" id="3.30.70.3490">
    <property type="match status" value="1"/>
</dbReference>
<dbReference type="PROSITE" id="PS50297">
    <property type="entry name" value="ANK_REP_REGION"/>
    <property type="match status" value="2"/>
</dbReference>
<dbReference type="Gene3D" id="1.25.40.20">
    <property type="entry name" value="Ankyrin repeat-containing domain"/>
    <property type="match status" value="2"/>
</dbReference>
<keyword evidence="5 8" id="KW-0040">ANK repeat</keyword>
<keyword evidence="7" id="KW-0446">Lipid-binding</keyword>
<keyword evidence="14" id="KW-1185">Reference proteome</keyword>
<keyword evidence="6" id="KW-0445">Lipid transport</keyword>